<feature type="transmembrane region" description="Helical" evidence="2">
    <location>
        <begin position="229"/>
        <end position="252"/>
    </location>
</feature>
<reference evidence="4 5" key="1">
    <citation type="submission" date="2015-10" db="EMBL/GenBank/DDBJ databases">
        <title>Butyribacter intestini gen. nov., sp. nov., a butyric acid-producing bacterium of the family Lachnospiraceae isolated from the human faeces.</title>
        <authorList>
            <person name="Zou Y."/>
            <person name="Xue W."/>
            <person name="Luo G."/>
            <person name="Lv M."/>
        </authorList>
    </citation>
    <scope>NUCLEOTIDE SEQUENCE [LARGE SCALE GENOMIC DNA]</scope>
    <source>
        <strain evidence="4 5">TF01-11</strain>
    </source>
</reference>
<evidence type="ECO:0000256" key="2">
    <source>
        <dbReference type="SAM" id="Phobius"/>
    </source>
</evidence>
<feature type="transmembrane region" description="Helical" evidence="2">
    <location>
        <begin position="264"/>
        <end position="286"/>
    </location>
</feature>
<dbReference type="EMBL" id="LLKB01000005">
    <property type="protein sequence ID" value="KQC85008.1"/>
    <property type="molecule type" value="Genomic_DNA"/>
</dbReference>
<dbReference type="Pfam" id="PF13240">
    <property type="entry name" value="Zn_Ribbon_1"/>
    <property type="match status" value="1"/>
</dbReference>
<dbReference type="InterPro" id="IPR026870">
    <property type="entry name" value="Zinc_ribbon_dom"/>
</dbReference>
<comment type="caution">
    <text evidence="4">The sequence shown here is derived from an EMBL/GenBank/DDBJ whole genome shotgun (WGS) entry which is preliminary data.</text>
</comment>
<proteinExistence type="predicted"/>
<feature type="transmembrane region" description="Helical" evidence="2">
    <location>
        <begin position="195"/>
        <end position="217"/>
    </location>
</feature>
<keyword evidence="2" id="KW-0472">Membrane</keyword>
<dbReference type="AlphaFoldDB" id="A0AAW3JSH7"/>
<evidence type="ECO:0000256" key="1">
    <source>
        <dbReference type="SAM" id="MobiDB-lite"/>
    </source>
</evidence>
<evidence type="ECO:0000313" key="4">
    <source>
        <dbReference type="EMBL" id="KQC85008.1"/>
    </source>
</evidence>
<dbReference type="Proteomes" id="UP000050833">
    <property type="component" value="Unassembled WGS sequence"/>
</dbReference>
<accession>A0AAW3JSH7</accession>
<keyword evidence="2" id="KW-0812">Transmembrane</keyword>
<feature type="region of interest" description="Disordered" evidence="1">
    <location>
        <begin position="41"/>
        <end position="74"/>
    </location>
</feature>
<dbReference type="RefSeq" id="WP_055944405.1">
    <property type="nucleotide sequence ID" value="NZ_JAQDCV010000005.1"/>
</dbReference>
<sequence>MRCLKCGYENEKSARFCVNCGSRLGIESAKKIQAGNYNNIMNNQNRQQGQPPYQQQQFPQQGQSGNPNGNMQMSNGQKQLYQQQPYQQQQINPNGNMQINNGQYPQQGQQINPNGNMYINNGQYPQQGQQINPNVNMYMNNGQQELPMKWHNFLVYAGFLLSILINLGNAARTIIEMFDEGGEQYIFYGFYPSAKIIDIVFVILNVILSVFLVYIWREMLQKKKNAWKKYLVSIIVVAALNCLAKILAMIIVGTDFGGDIITQYTIDIGMCVIFCSAMVSANNVYYKKRDHLFVN</sequence>
<organism evidence="4 5">
    <name type="scientific">Butyribacter intestini</name>
    <dbReference type="NCBI Taxonomy" id="1703332"/>
    <lineage>
        <taxon>Bacteria</taxon>
        <taxon>Bacillati</taxon>
        <taxon>Bacillota</taxon>
        <taxon>Clostridia</taxon>
        <taxon>Lachnospirales</taxon>
        <taxon>Lachnospiraceae</taxon>
        <taxon>Butyribacter</taxon>
    </lineage>
</organism>
<feature type="compositionally biased region" description="Low complexity" evidence="1">
    <location>
        <begin position="98"/>
        <end position="114"/>
    </location>
</feature>
<protein>
    <recommendedName>
        <fullName evidence="3">Zinc-ribbon domain-containing protein</fullName>
    </recommendedName>
</protein>
<keyword evidence="2" id="KW-1133">Transmembrane helix</keyword>
<feature type="region of interest" description="Disordered" evidence="1">
    <location>
        <begin position="91"/>
        <end position="114"/>
    </location>
</feature>
<evidence type="ECO:0000313" key="5">
    <source>
        <dbReference type="Proteomes" id="UP000050833"/>
    </source>
</evidence>
<keyword evidence="5" id="KW-1185">Reference proteome</keyword>
<feature type="transmembrane region" description="Helical" evidence="2">
    <location>
        <begin position="153"/>
        <end position="175"/>
    </location>
</feature>
<evidence type="ECO:0000259" key="3">
    <source>
        <dbReference type="Pfam" id="PF13240"/>
    </source>
</evidence>
<gene>
    <name evidence="4" type="ORF">APZ18_09860</name>
</gene>
<feature type="domain" description="Zinc-ribbon" evidence="3">
    <location>
        <begin position="3"/>
        <end position="24"/>
    </location>
</feature>
<name>A0AAW3JSH7_9FIRM</name>